<feature type="compositionally biased region" description="Polar residues" evidence="1">
    <location>
        <begin position="1"/>
        <end position="10"/>
    </location>
</feature>
<evidence type="ECO:0000256" key="1">
    <source>
        <dbReference type="SAM" id="MobiDB-lite"/>
    </source>
</evidence>
<sequence>MAQPEVQATAQPEAKAAQPELHAPPTREAKTETPSDPTPQLVKRVHELYEELGREDVRAVEDWESAERAPPKEESHKP</sequence>
<name>A0A226WWH8_CABSO</name>
<reference evidence="3" key="1">
    <citation type="submission" date="2017-01" db="EMBL/GenBank/DDBJ databases">
        <title>Genome Analysis of Deinococcus marmoris KOPRI26562.</title>
        <authorList>
            <person name="Kim J.H."/>
            <person name="Oh H.-M."/>
        </authorList>
    </citation>
    <scope>NUCLEOTIDE SEQUENCE [LARGE SCALE GENOMIC DNA]</scope>
    <source>
        <strain evidence="3">PAMC 26633</strain>
    </source>
</reference>
<comment type="caution">
    <text evidence="2">The sequence shown here is derived from an EMBL/GenBank/DDBJ whole genome shotgun (WGS) entry which is preliminary data.</text>
</comment>
<evidence type="ECO:0000313" key="3">
    <source>
        <dbReference type="Proteomes" id="UP000214720"/>
    </source>
</evidence>
<accession>A0A226WWH8</accession>
<organism evidence="2 3">
    <name type="scientific">Caballeronia sordidicola</name>
    <name type="common">Burkholderia sordidicola</name>
    <dbReference type="NCBI Taxonomy" id="196367"/>
    <lineage>
        <taxon>Bacteria</taxon>
        <taxon>Pseudomonadati</taxon>
        <taxon>Pseudomonadota</taxon>
        <taxon>Betaproteobacteria</taxon>
        <taxon>Burkholderiales</taxon>
        <taxon>Burkholderiaceae</taxon>
        <taxon>Caballeronia</taxon>
    </lineage>
</organism>
<protein>
    <submittedName>
        <fullName evidence="2">Uncharacterized protein</fullName>
    </submittedName>
</protein>
<evidence type="ECO:0000313" key="2">
    <source>
        <dbReference type="EMBL" id="OXC75541.1"/>
    </source>
</evidence>
<dbReference type="Proteomes" id="UP000214720">
    <property type="component" value="Unassembled WGS sequence"/>
</dbReference>
<proteinExistence type="predicted"/>
<feature type="region of interest" description="Disordered" evidence="1">
    <location>
        <begin position="54"/>
        <end position="78"/>
    </location>
</feature>
<gene>
    <name evidence="2" type="ORF">BSU04_26370</name>
</gene>
<dbReference type="EMBL" id="MTHB01000169">
    <property type="protein sequence ID" value="OXC75541.1"/>
    <property type="molecule type" value="Genomic_DNA"/>
</dbReference>
<feature type="region of interest" description="Disordered" evidence="1">
    <location>
        <begin position="1"/>
        <end position="41"/>
    </location>
</feature>
<dbReference type="AlphaFoldDB" id="A0A226WWH8"/>